<dbReference type="AlphaFoldDB" id="F0T154"/>
<dbReference type="EMBL" id="CP002547">
    <property type="protein sequence ID" value="ADY55118.1"/>
    <property type="molecule type" value="Genomic_DNA"/>
</dbReference>
<evidence type="ECO:0000313" key="1">
    <source>
        <dbReference type="EMBL" id="ADY55118.1"/>
    </source>
</evidence>
<dbReference type="eggNOG" id="COG4382">
    <property type="taxonomic scope" value="Bacteria"/>
</dbReference>
<reference evidence="2" key="2">
    <citation type="submission" date="2011-02" db="EMBL/GenBank/DDBJ databases">
        <title>The complete genome of Syntrophobotulus glycolicus DSM 8271.</title>
        <authorList>
            <person name="Lucas S."/>
            <person name="Copeland A."/>
            <person name="Lapidus A."/>
            <person name="Bruce D."/>
            <person name="Goodwin L."/>
            <person name="Pitluck S."/>
            <person name="Kyrpides N."/>
            <person name="Mavromatis K."/>
            <person name="Pagani I."/>
            <person name="Ivanova N."/>
            <person name="Mikhailova N."/>
            <person name="Chertkov O."/>
            <person name="Held B."/>
            <person name="Detter J.C."/>
            <person name="Tapia R."/>
            <person name="Han C."/>
            <person name="Land M."/>
            <person name="Hauser L."/>
            <person name="Markowitz V."/>
            <person name="Cheng J.-F."/>
            <person name="Hugenholtz P."/>
            <person name="Woyke T."/>
            <person name="Wu D."/>
            <person name="Spring S."/>
            <person name="Schroeder M."/>
            <person name="Brambilla E."/>
            <person name="Klenk H.-P."/>
            <person name="Eisen J.A."/>
        </authorList>
    </citation>
    <scope>NUCLEOTIDE SEQUENCE [LARGE SCALE GENOMIC DNA]</scope>
    <source>
        <strain evidence="2">DSM 8271 / FlGlyR</strain>
    </source>
</reference>
<accession>F0T154</accession>
<name>F0T154_SYNGF</name>
<dbReference type="KEGG" id="sgy:Sgly_0761"/>
<organism evidence="1 2">
    <name type="scientific">Syntrophobotulus glycolicus (strain DSM 8271 / FlGlyR)</name>
    <dbReference type="NCBI Taxonomy" id="645991"/>
    <lineage>
        <taxon>Bacteria</taxon>
        <taxon>Bacillati</taxon>
        <taxon>Bacillota</taxon>
        <taxon>Clostridia</taxon>
        <taxon>Eubacteriales</taxon>
        <taxon>Desulfitobacteriaceae</taxon>
        <taxon>Syntrophobotulus</taxon>
    </lineage>
</organism>
<dbReference type="InterPro" id="IPR009363">
    <property type="entry name" value="Phage_Mu_Gp16"/>
</dbReference>
<dbReference type="STRING" id="645991.Sgly_0761"/>
<evidence type="ECO:0008006" key="3">
    <source>
        <dbReference type="Google" id="ProtNLM"/>
    </source>
</evidence>
<dbReference type="Pfam" id="PF06252">
    <property type="entry name" value="GemA"/>
    <property type="match status" value="1"/>
</dbReference>
<dbReference type="OrthoDB" id="344687at2"/>
<keyword evidence="2" id="KW-1185">Reference proteome</keyword>
<gene>
    <name evidence="1" type="ordered locus">Sgly_0761</name>
</gene>
<proteinExistence type="predicted"/>
<sequence>MARAALKDRNHMIRQIWGMAKELSMTEDELRAAMYQAAGKESMRLCSDKDLYLILCHLGRLKDLKKTQLGYATPQQLWKIRELEKQLGWTDNSKRLRKFMEKYSEIQKLEWLKFKQAGDLIESLKKVLKRERSKKDSQEKLQKA</sequence>
<dbReference type="Proteomes" id="UP000007488">
    <property type="component" value="Chromosome"/>
</dbReference>
<evidence type="ECO:0000313" key="2">
    <source>
        <dbReference type="Proteomes" id="UP000007488"/>
    </source>
</evidence>
<dbReference type="HOGENOM" id="CLU_121324_1_0_9"/>
<protein>
    <recommendedName>
        <fullName evidence="3">GemA protein</fullName>
    </recommendedName>
</protein>
<reference evidence="1 2" key="1">
    <citation type="journal article" date="2011" name="Stand. Genomic Sci.">
        <title>Complete genome sequence of Syntrophobotulus glycolicus type strain (FlGlyR).</title>
        <authorList>
            <person name="Han C."/>
            <person name="Mwirichia R."/>
            <person name="Chertkov O."/>
            <person name="Held B."/>
            <person name="Lapidus A."/>
            <person name="Nolan M."/>
            <person name="Lucas S."/>
            <person name="Hammon N."/>
            <person name="Deshpande S."/>
            <person name="Cheng J.F."/>
            <person name="Tapia R."/>
            <person name="Goodwin L."/>
            <person name="Pitluck S."/>
            <person name="Huntemann M."/>
            <person name="Liolios K."/>
            <person name="Ivanova N."/>
            <person name="Pagani I."/>
            <person name="Mavromatis K."/>
            <person name="Ovchinikova G."/>
            <person name="Pati A."/>
            <person name="Chen A."/>
            <person name="Palaniappan K."/>
            <person name="Land M."/>
            <person name="Hauser L."/>
            <person name="Brambilla E.M."/>
            <person name="Rohde M."/>
            <person name="Spring S."/>
            <person name="Sikorski J."/>
            <person name="Goker M."/>
            <person name="Woyke T."/>
            <person name="Bristow J."/>
            <person name="Eisen J.A."/>
            <person name="Markowitz V."/>
            <person name="Hugenholtz P."/>
            <person name="Kyrpides N.C."/>
            <person name="Klenk H.P."/>
            <person name="Detter J.C."/>
        </authorList>
    </citation>
    <scope>NUCLEOTIDE SEQUENCE [LARGE SCALE GENOMIC DNA]</scope>
    <source>
        <strain evidence="2">DSM 8271 / FlGlyR</strain>
    </source>
</reference>